<dbReference type="AlphaFoldDB" id="A0A7J6MAL7"/>
<dbReference type="EMBL" id="JAAPAO010000191">
    <property type="protein sequence ID" value="KAF4668427.1"/>
    <property type="molecule type" value="Genomic_DNA"/>
</dbReference>
<evidence type="ECO:0000256" key="1">
    <source>
        <dbReference type="SAM" id="MobiDB-lite"/>
    </source>
</evidence>
<comment type="caution">
    <text evidence="2">The sequence shown here is derived from an EMBL/GenBank/DDBJ whole genome shotgun (WGS) entry which is preliminary data.</text>
</comment>
<feature type="region of interest" description="Disordered" evidence="1">
    <location>
        <begin position="1046"/>
        <end position="1071"/>
    </location>
</feature>
<name>A0A7J6MAL7_PERCH</name>
<keyword evidence="3" id="KW-1185">Reference proteome</keyword>
<dbReference type="OrthoDB" id="313454at2759"/>
<proteinExistence type="predicted"/>
<protein>
    <submittedName>
        <fullName evidence="2">Peroxisome- protein</fullName>
    </submittedName>
</protein>
<dbReference type="Proteomes" id="UP000591131">
    <property type="component" value="Unassembled WGS sequence"/>
</dbReference>
<organism evidence="2 3">
    <name type="scientific">Perkinsus chesapeaki</name>
    <name type="common">Clam parasite</name>
    <name type="synonym">Perkinsus andrewsi</name>
    <dbReference type="NCBI Taxonomy" id="330153"/>
    <lineage>
        <taxon>Eukaryota</taxon>
        <taxon>Sar</taxon>
        <taxon>Alveolata</taxon>
        <taxon>Perkinsozoa</taxon>
        <taxon>Perkinsea</taxon>
        <taxon>Perkinsida</taxon>
        <taxon>Perkinsidae</taxon>
        <taxon>Perkinsus</taxon>
    </lineage>
</organism>
<accession>A0A7J6MAL7</accession>
<sequence length="1118" mass="119701">MQRSIHTGSTSGRHVSVQLARICSEATNDVFTDKSMLLTRLRSEEFTRSGDKFSGELLRMVTNGSPRTLSPSVWPIIANLAAKYHSRRALPDEVVTEIIDTVGSNHASWDGRFAAYAIGSFGKLCRANPRLIALLGPLLDHHLAPIDGSSWTDVEGICLRLFHVYKKNPREDSFVHVFLPPLCKRLRGALLGAGALPSATELDGILNFTSLLGQDGVDASVLVVDLMEKIGAHGQSGAIVHACLSLVESLALRPLIPRCILITDVRDLTNPKELSSLLSVLASSPQLPDFRLAKSHLLKSPILSGNSASSLSADEVALVARSLAGVGQADGTAASLESIIWKLGEGVFGSSLKGISAASVVAFMRAVTWCTGDGPSDLTVQLFDSIGPFLLDKQYPPEASPGRGDFVTVAVSLARLKHKDASKEARSINVRKQRLHCHQKAITYVVGREYWVPLLVTLSSLLRKHVARLSAAECVALISAYSRLDQREAEFLTLVSHRLIVCDSLGDAIPGIFEVTSSTESIKKRRARHEALPRPASGEGVTMEQLCVAVSSLGAMDVISPDFARWVTTKVRKYPVDGISSDNVRDILVGFTRTGKADWVFVGAVPPGHTSVHFPRVKEQSLQVVLFDILLSCLPLDATSKLIIGAVVNGLRHVNYRKADFLSSVASTLREPVGSAIAYHAISSLDLIRVVETASMPGLEELVLTDGITPVMLSGALEYFIKSDAGLSQDVIRKAFAKAHPTSELMSIIVTELPRLICASELRTLRALTELVNKAKPGFANNPPLAKTIVAEVQHTVSRIQYSLGGPAAADCRRTWVTREAGLELYADIVLNPTQRPGVTSVDVNVQYLRIVDIPAVDKTAAAAAPKKSSSTAANLAKEGRVYLTLTVDGSGVAVSTDPVEVTEGSLLLDFSNQPGIHLPVSGSTSDKDTSPPTLRIRLFQNLRSKESEQKGKSPKLVIAAEGHIPVKSVVADGTGLVDDSGRRGSGDSDTTGRITDVELWSTGGQRVVAVVGLMASLSSRRPVTPRHTSSAVKNPINPLVAASVGRSSAAGEGDDNSVDTERLYRGESPQLEGRKLLREITDKFVSSKPGLGRASGVDEVSRVICIAHSHDSSVAKI</sequence>
<gene>
    <name evidence="2" type="primary">PEX30</name>
    <name evidence="2" type="ORF">FOL47_003049</name>
</gene>
<evidence type="ECO:0000313" key="3">
    <source>
        <dbReference type="Proteomes" id="UP000591131"/>
    </source>
</evidence>
<evidence type="ECO:0000313" key="2">
    <source>
        <dbReference type="EMBL" id="KAF4668427.1"/>
    </source>
</evidence>
<reference evidence="2 3" key="1">
    <citation type="submission" date="2020-04" db="EMBL/GenBank/DDBJ databases">
        <title>Perkinsus chesapeaki whole genome sequence.</title>
        <authorList>
            <person name="Bogema D.R."/>
        </authorList>
    </citation>
    <scope>NUCLEOTIDE SEQUENCE [LARGE SCALE GENOMIC DNA]</scope>
    <source>
        <strain evidence="2">ATCC PRA-425</strain>
    </source>
</reference>